<evidence type="ECO:0000256" key="9">
    <source>
        <dbReference type="ARBA" id="ARBA00023170"/>
    </source>
</evidence>
<keyword evidence="10 11" id="KW-0998">Cell outer membrane</keyword>
<dbReference type="PROSITE" id="PS52016">
    <property type="entry name" value="TONB_DEPENDENT_REC_3"/>
    <property type="match status" value="1"/>
</dbReference>
<evidence type="ECO:0000256" key="10">
    <source>
        <dbReference type="ARBA" id="ARBA00023237"/>
    </source>
</evidence>
<dbReference type="EMBL" id="SNXS01000005">
    <property type="protein sequence ID" value="TDP63248.1"/>
    <property type="molecule type" value="Genomic_DNA"/>
</dbReference>
<dbReference type="GO" id="GO:0009279">
    <property type="term" value="C:cell outer membrane"/>
    <property type="evidence" value="ECO:0007669"/>
    <property type="project" value="UniProtKB-SubCell"/>
</dbReference>
<dbReference type="InterPro" id="IPR039426">
    <property type="entry name" value="TonB-dep_rcpt-like"/>
</dbReference>
<keyword evidence="9 16" id="KW-0675">Receptor</keyword>
<keyword evidence="6 13" id="KW-0732">Signal</keyword>
<dbReference type="AlphaFoldDB" id="A0A4V3CT55"/>
<dbReference type="PANTHER" id="PTHR30069">
    <property type="entry name" value="TONB-DEPENDENT OUTER MEMBRANE RECEPTOR"/>
    <property type="match status" value="1"/>
</dbReference>
<reference evidence="16 17" key="1">
    <citation type="submission" date="2019-03" db="EMBL/GenBank/DDBJ databases">
        <title>Genomic Encyclopedia of Type Strains, Phase IV (KMG-IV): sequencing the most valuable type-strain genomes for metagenomic binning, comparative biology and taxonomic classification.</title>
        <authorList>
            <person name="Goeker M."/>
        </authorList>
    </citation>
    <scope>NUCLEOTIDE SEQUENCE [LARGE SCALE GENOMIC DNA]</scope>
    <source>
        <strain evidence="16 17">DSM 16998</strain>
    </source>
</reference>
<dbReference type="InParanoid" id="A0A4V3CT55"/>
<keyword evidence="7 12" id="KW-0798">TonB box</keyword>
<dbReference type="InterPro" id="IPR036942">
    <property type="entry name" value="Beta-barrel_TonB_sf"/>
</dbReference>
<dbReference type="GO" id="GO:0015344">
    <property type="term" value="F:siderophore uptake transmembrane transporter activity"/>
    <property type="evidence" value="ECO:0007669"/>
    <property type="project" value="TreeGrafter"/>
</dbReference>
<comment type="caution">
    <text evidence="16">The sequence shown here is derived from an EMBL/GenBank/DDBJ whole genome shotgun (WGS) entry which is preliminary data.</text>
</comment>
<keyword evidence="8 11" id="KW-0472">Membrane</keyword>
<keyword evidence="4 11" id="KW-1134">Transmembrane beta strand</keyword>
<dbReference type="GO" id="GO:0044718">
    <property type="term" value="P:siderophore transmembrane transport"/>
    <property type="evidence" value="ECO:0007669"/>
    <property type="project" value="TreeGrafter"/>
</dbReference>
<evidence type="ECO:0000256" key="7">
    <source>
        <dbReference type="ARBA" id="ARBA00023077"/>
    </source>
</evidence>
<keyword evidence="3 11" id="KW-0813">Transport</keyword>
<dbReference type="InterPro" id="IPR000531">
    <property type="entry name" value="Beta-barrel_TonB"/>
</dbReference>
<evidence type="ECO:0000256" key="2">
    <source>
        <dbReference type="ARBA" id="ARBA00009810"/>
    </source>
</evidence>
<feature type="signal peptide" evidence="13">
    <location>
        <begin position="1"/>
        <end position="26"/>
    </location>
</feature>
<dbReference type="Gene3D" id="2.40.170.20">
    <property type="entry name" value="TonB-dependent receptor, beta-barrel domain"/>
    <property type="match status" value="1"/>
</dbReference>
<dbReference type="Pfam" id="PF00593">
    <property type="entry name" value="TonB_dep_Rec_b-barrel"/>
    <property type="match status" value="1"/>
</dbReference>
<evidence type="ECO:0000256" key="6">
    <source>
        <dbReference type="ARBA" id="ARBA00022729"/>
    </source>
</evidence>
<comment type="subcellular location">
    <subcellularLocation>
        <location evidence="1 11">Cell outer membrane</location>
        <topology evidence="1 11">Multi-pass membrane protein</topology>
    </subcellularLocation>
</comment>
<evidence type="ECO:0000256" key="5">
    <source>
        <dbReference type="ARBA" id="ARBA00022692"/>
    </source>
</evidence>
<evidence type="ECO:0000256" key="8">
    <source>
        <dbReference type="ARBA" id="ARBA00023136"/>
    </source>
</evidence>
<dbReference type="Proteomes" id="UP000295361">
    <property type="component" value="Unassembled WGS sequence"/>
</dbReference>
<organism evidence="16 17">
    <name type="scientific">Roseateles toxinivorans</name>
    <dbReference type="NCBI Taxonomy" id="270368"/>
    <lineage>
        <taxon>Bacteria</taxon>
        <taxon>Pseudomonadati</taxon>
        <taxon>Pseudomonadota</taxon>
        <taxon>Betaproteobacteria</taxon>
        <taxon>Burkholderiales</taxon>
        <taxon>Sphaerotilaceae</taxon>
        <taxon>Roseateles</taxon>
    </lineage>
</organism>
<evidence type="ECO:0000256" key="3">
    <source>
        <dbReference type="ARBA" id="ARBA00022448"/>
    </source>
</evidence>
<keyword evidence="5 11" id="KW-0812">Transmembrane</keyword>
<dbReference type="Pfam" id="PF07715">
    <property type="entry name" value="Plug"/>
    <property type="match status" value="1"/>
</dbReference>
<dbReference type="OrthoDB" id="183532at2"/>
<evidence type="ECO:0000313" key="16">
    <source>
        <dbReference type="EMBL" id="TDP63248.1"/>
    </source>
</evidence>
<dbReference type="Gene3D" id="2.170.130.10">
    <property type="entry name" value="TonB-dependent receptor, plug domain"/>
    <property type="match status" value="1"/>
</dbReference>
<dbReference type="InterPro" id="IPR037066">
    <property type="entry name" value="Plug_dom_sf"/>
</dbReference>
<evidence type="ECO:0000259" key="14">
    <source>
        <dbReference type="Pfam" id="PF00593"/>
    </source>
</evidence>
<evidence type="ECO:0000256" key="11">
    <source>
        <dbReference type="PROSITE-ProRule" id="PRU01360"/>
    </source>
</evidence>
<dbReference type="SUPFAM" id="SSF56935">
    <property type="entry name" value="Porins"/>
    <property type="match status" value="1"/>
</dbReference>
<gene>
    <name evidence="16" type="ORF">DES47_105252</name>
</gene>
<dbReference type="InterPro" id="IPR012910">
    <property type="entry name" value="Plug_dom"/>
</dbReference>
<comment type="similarity">
    <text evidence="2 11 12">Belongs to the TonB-dependent receptor family.</text>
</comment>
<evidence type="ECO:0000313" key="17">
    <source>
        <dbReference type="Proteomes" id="UP000295361"/>
    </source>
</evidence>
<name>A0A4V3CT55_9BURK</name>
<feature type="chain" id="PRO_5020774918" evidence="13">
    <location>
        <begin position="27"/>
        <end position="655"/>
    </location>
</feature>
<accession>A0A4V3CT55</accession>
<evidence type="ECO:0000259" key="15">
    <source>
        <dbReference type="Pfam" id="PF07715"/>
    </source>
</evidence>
<feature type="domain" description="TonB-dependent receptor plug" evidence="15">
    <location>
        <begin position="50"/>
        <end position="161"/>
    </location>
</feature>
<dbReference type="PANTHER" id="PTHR30069:SF29">
    <property type="entry name" value="HEMOGLOBIN AND HEMOGLOBIN-HAPTOGLOBIN-BINDING PROTEIN 1-RELATED"/>
    <property type="match status" value="1"/>
</dbReference>
<sequence length="655" mass="73280">MKTCCWVRPFRAFAGLLLLGPWGARADDGLSLEALLRQEVQGPSRYAQSLLDAPAAVSVLGHKEAAALGHVTVADMMSRLPGIYITNSRSYSSVGMRGFNRPGDYNGRMLMAIDGFRVNDAIYDQALPEFEFPLVADWIKRVELVHGPGSSIYGGNALFGVINLVTLDGADAPGLRLKGSLGSFGERRAMLQYGNAALGGGDLFLGLNVQRSRGEDLQLPGLGLPDDRVRGLDGMSYASAFIKYRRGDWRFSGASMVRSKAVATAPYGSVPGASGTDYRDHYLYGELAYDEGFGDGDWRRSLRLSMAHSGFYGRYVFEGETPDQPLINRDEAVAQWVGLDLRAHWRGWLNHELMMGTEARVVPKGLQRNYDEQPHALLLDSNESSRQLGLFMQDLWQLSEHWQLTTGLRLDSVAEWGSQWSPRLALVYRPQQYESIKLMAGRAFRPANLSERFYSDGDVSQQAHPDLRPEQLGTLELAWERALSHDLALSLNLYTMRMRDMIELVPVSGLEDVGRYDNLAAVNTRGLDLSLEQRRDSGWLWRASLSLADARRRGERLTNSPRWLFKGHVIAPLAPHWTLATEWQAMDARIDRARAPALMEVNAVLRFTGWARQDLALRVLNLGGSRGFDTAPPETRPMLLPRPGRSLHLDWQYRF</sequence>
<feature type="domain" description="TonB-dependent receptor-like beta-barrel" evidence="14">
    <location>
        <begin position="259"/>
        <end position="622"/>
    </location>
</feature>
<dbReference type="RefSeq" id="WP_133702427.1">
    <property type="nucleotide sequence ID" value="NZ_SNXS01000005.1"/>
</dbReference>
<proteinExistence type="inferred from homology"/>
<evidence type="ECO:0000256" key="1">
    <source>
        <dbReference type="ARBA" id="ARBA00004571"/>
    </source>
</evidence>
<evidence type="ECO:0000256" key="13">
    <source>
        <dbReference type="SAM" id="SignalP"/>
    </source>
</evidence>
<evidence type="ECO:0000256" key="4">
    <source>
        <dbReference type="ARBA" id="ARBA00022452"/>
    </source>
</evidence>
<protein>
    <submittedName>
        <fullName evidence="16">Iron complex outermembrane receptor protein</fullName>
    </submittedName>
</protein>
<evidence type="ECO:0000256" key="12">
    <source>
        <dbReference type="RuleBase" id="RU003357"/>
    </source>
</evidence>
<keyword evidence="17" id="KW-1185">Reference proteome</keyword>